<reference evidence="2" key="1">
    <citation type="journal article" date="2020" name="bioRxiv">
        <title>Comparative genomics of Chlamydomonas.</title>
        <authorList>
            <person name="Craig R.J."/>
            <person name="Hasan A.R."/>
            <person name="Ness R.W."/>
            <person name="Keightley P.D."/>
        </authorList>
    </citation>
    <scope>NUCLEOTIDE SEQUENCE</scope>
    <source>
        <strain evidence="2">SAG 7.73</strain>
    </source>
</reference>
<dbReference type="GO" id="GO:0071944">
    <property type="term" value="C:cell periphery"/>
    <property type="evidence" value="ECO:0007669"/>
    <property type="project" value="TreeGrafter"/>
</dbReference>
<organism evidence="2 3">
    <name type="scientific">Chlamydomonas incerta</name>
    <dbReference type="NCBI Taxonomy" id="51695"/>
    <lineage>
        <taxon>Eukaryota</taxon>
        <taxon>Viridiplantae</taxon>
        <taxon>Chlorophyta</taxon>
        <taxon>core chlorophytes</taxon>
        <taxon>Chlorophyceae</taxon>
        <taxon>CS clade</taxon>
        <taxon>Chlamydomonadales</taxon>
        <taxon>Chlamydomonadaceae</taxon>
        <taxon>Chlamydomonas</taxon>
    </lineage>
</organism>
<keyword evidence="3" id="KW-1185">Reference proteome</keyword>
<dbReference type="InterPro" id="IPR036770">
    <property type="entry name" value="Ankyrin_rpt-contain_sf"/>
</dbReference>
<feature type="compositionally biased region" description="Low complexity" evidence="1">
    <location>
        <begin position="555"/>
        <end position="566"/>
    </location>
</feature>
<dbReference type="PANTHER" id="PTHR12393">
    <property type="entry name" value="SPHINGOMYELIN PHOSPHODIESTERASE RELATED"/>
    <property type="match status" value="1"/>
</dbReference>
<evidence type="ECO:0000313" key="3">
    <source>
        <dbReference type="Proteomes" id="UP000650467"/>
    </source>
</evidence>
<dbReference type="GO" id="GO:0016020">
    <property type="term" value="C:membrane"/>
    <property type="evidence" value="ECO:0007669"/>
    <property type="project" value="TreeGrafter"/>
</dbReference>
<dbReference type="Proteomes" id="UP000650467">
    <property type="component" value="Unassembled WGS sequence"/>
</dbReference>
<evidence type="ECO:0000313" key="2">
    <source>
        <dbReference type="EMBL" id="KAG2423108.1"/>
    </source>
</evidence>
<dbReference type="GO" id="GO:0030149">
    <property type="term" value="P:sphingolipid catabolic process"/>
    <property type="evidence" value="ECO:0007669"/>
    <property type="project" value="TreeGrafter"/>
</dbReference>
<accession>A0A835SGS5</accession>
<dbReference type="PANTHER" id="PTHR12393:SF6">
    <property type="entry name" value="SPHINGOMYELIN PHOSPHODIESTERASE 2"/>
    <property type="match status" value="1"/>
</dbReference>
<sequence>MGTVNVYRAQQPWPERAFLAHWGRSEPWRALALRQRRRLLCLAASSCHAGSLDTALAHCGCTLPPELMTAAAAAGNAAGCERLLAAGCKVGWHGVITAAAEAGHLPVLQLLFGNIICADTPNFLRQAARGACAGGHADILAWLQQAHGWRPILDNAKDAAREGQVAMLELLLPQPASAPAAAGAGYGDRFRRDHHALLWEPGAAAAAAGAAAFIDGDLDHPSLLADSRLGLLHAIIQGCPVEVLQRHYEPLSRGWMPAGPEERAAAAQPHAWAAWDTARGERVAVLVFGYILACALQSRMACWRAKLDFLLSAWGPAVAAALTQYVAVSEQAVVAATTNDDCLQRLQWLRAHGFHFGAHTAECVAWRGNAEALAYLWDECGVPGPMSSPDPAGVFLRGCSRTVSRYCQRDAGVKLRVLQLLAMRGAVLSAEHAAMAARCPGQEPMLLYLAEAAEPVTERGGDVWDQALLSAAQHGASLVTLRVLRQRRGAAVDLAAVACGGSEEALDWAAAELAAEGSVLQLLEEGEAARVEAAGNTAAMDWLRGRGLLPPPPTRSRASSAAASQR</sequence>
<protein>
    <submittedName>
        <fullName evidence="2">Uncharacterized protein</fullName>
    </submittedName>
</protein>
<proteinExistence type="predicted"/>
<dbReference type="AlphaFoldDB" id="A0A835SGS5"/>
<dbReference type="GO" id="GO:0005783">
    <property type="term" value="C:endoplasmic reticulum"/>
    <property type="evidence" value="ECO:0007669"/>
    <property type="project" value="TreeGrafter"/>
</dbReference>
<comment type="caution">
    <text evidence="2">The sequence shown here is derived from an EMBL/GenBank/DDBJ whole genome shotgun (WGS) entry which is preliminary data.</text>
</comment>
<feature type="region of interest" description="Disordered" evidence="1">
    <location>
        <begin position="543"/>
        <end position="566"/>
    </location>
</feature>
<name>A0A835SGS5_CHLIN</name>
<dbReference type="GO" id="GO:0046513">
    <property type="term" value="P:ceramide biosynthetic process"/>
    <property type="evidence" value="ECO:0007669"/>
    <property type="project" value="TreeGrafter"/>
</dbReference>
<dbReference type="Gene3D" id="1.25.40.20">
    <property type="entry name" value="Ankyrin repeat-containing domain"/>
    <property type="match status" value="1"/>
</dbReference>
<evidence type="ECO:0000256" key="1">
    <source>
        <dbReference type="SAM" id="MobiDB-lite"/>
    </source>
</evidence>
<gene>
    <name evidence="2" type="ORF">HXX76_002332</name>
</gene>
<dbReference type="EMBL" id="JAEHOC010000086">
    <property type="protein sequence ID" value="KAG2423108.1"/>
    <property type="molecule type" value="Genomic_DNA"/>
</dbReference>
<dbReference type="GO" id="GO:0004620">
    <property type="term" value="F:phospholipase activity"/>
    <property type="evidence" value="ECO:0007669"/>
    <property type="project" value="TreeGrafter"/>
</dbReference>